<dbReference type="EMBL" id="JOJR01000389">
    <property type="protein sequence ID" value="RCN38577.1"/>
    <property type="molecule type" value="Genomic_DNA"/>
</dbReference>
<reference evidence="2 3" key="1">
    <citation type="submission" date="2014-10" db="EMBL/GenBank/DDBJ databases">
        <title>Draft genome of the hookworm Ancylostoma caninum.</title>
        <authorList>
            <person name="Mitreva M."/>
        </authorList>
    </citation>
    <scope>NUCLEOTIDE SEQUENCE [LARGE SCALE GENOMIC DNA]</scope>
    <source>
        <strain evidence="2 3">Baltimore</strain>
    </source>
</reference>
<name>A0A368G7D1_ANCCA</name>
<protein>
    <submittedName>
        <fullName evidence="2">Uncharacterized protein</fullName>
    </submittedName>
</protein>
<evidence type="ECO:0000313" key="3">
    <source>
        <dbReference type="Proteomes" id="UP000252519"/>
    </source>
</evidence>
<evidence type="ECO:0000256" key="1">
    <source>
        <dbReference type="SAM" id="MobiDB-lite"/>
    </source>
</evidence>
<evidence type="ECO:0000313" key="2">
    <source>
        <dbReference type="EMBL" id="RCN38577.1"/>
    </source>
</evidence>
<accession>A0A368G7D1</accession>
<dbReference type="Proteomes" id="UP000252519">
    <property type="component" value="Unassembled WGS sequence"/>
</dbReference>
<sequence>MSIPYHLSPLQPSRRIDFRDETSDEKEEQDDMLARPRSLDITLCQLVLKNHYEEKNCRFDR</sequence>
<proteinExistence type="predicted"/>
<dbReference type="AlphaFoldDB" id="A0A368G7D1"/>
<gene>
    <name evidence="2" type="ORF">ANCCAN_15517</name>
</gene>
<keyword evidence="3" id="KW-1185">Reference proteome</keyword>
<feature type="compositionally biased region" description="Acidic residues" evidence="1">
    <location>
        <begin position="22"/>
        <end position="31"/>
    </location>
</feature>
<organism evidence="2 3">
    <name type="scientific">Ancylostoma caninum</name>
    <name type="common">Dog hookworm</name>
    <dbReference type="NCBI Taxonomy" id="29170"/>
    <lineage>
        <taxon>Eukaryota</taxon>
        <taxon>Metazoa</taxon>
        <taxon>Ecdysozoa</taxon>
        <taxon>Nematoda</taxon>
        <taxon>Chromadorea</taxon>
        <taxon>Rhabditida</taxon>
        <taxon>Rhabditina</taxon>
        <taxon>Rhabditomorpha</taxon>
        <taxon>Strongyloidea</taxon>
        <taxon>Ancylostomatidae</taxon>
        <taxon>Ancylostomatinae</taxon>
        <taxon>Ancylostoma</taxon>
    </lineage>
</organism>
<comment type="caution">
    <text evidence="2">The sequence shown here is derived from an EMBL/GenBank/DDBJ whole genome shotgun (WGS) entry which is preliminary data.</text>
</comment>
<feature type="region of interest" description="Disordered" evidence="1">
    <location>
        <begin position="1"/>
        <end position="33"/>
    </location>
</feature>